<organism evidence="2 3">
    <name type="scientific">Clostridium oceanicum</name>
    <dbReference type="NCBI Taxonomy" id="1543"/>
    <lineage>
        <taxon>Bacteria</taxon>
        <taxon>Bacillati</taxon>
        <taxon>Bacillota</taxon>
        <taxon>Clostridia</taxon>
        <taxon>Eubacteriales</taxon>
        <taxon>Clostridiaceae</taxon>
        <taxon>Clostridium</taxon>
    </lineage>
</organism>
<dbReference type="InterPro" id="IPR024300">
    <property type="entry name" value="SipL_SPOCS_dom"/>
</dbReference>
<dbReference type="Gene3D" id="3.10.350.10">
    <property type="entry name" value="LysM domain"/>
    <property type="match status" value="1"/>
</dbReference>
<evidence type="ECO:0000259" key="1">
    <source>
        <dbReference type="PROSITE" id="PS51782"/>
    </source>
</evidence>
<dbReference type="PROSITE" id="PS51782">
    <property type="entry name" value="LYSM"/>
    <property type="match status" value="1"/>
</dbReference>
<proteinExistence type="predicted"/>
<dbReference type="SMART" id="SM00257">
    <property type="entry name" value="LysM"/>
    <property type="match status" value="1"/>
</dbReference>
<dbReference type="PANTHER" id="PTHR33734:SF22">
    <property type="entry name" value="MEMBRANE-BOUND LYTIC MUREIN TRANSGLYCOSYLASE D"/>
    <property type="match status" value="1"/>
</dbReference>
<dbReference type="EMBL" id="BAAACG010000013">
    <property type="protein sequence ID" value="GAA0744138.1"/>
    <property type="molecule type" value="Genomic_DNA"/>
</dbReference>
<reference evidence="3" key="1">
    <citation type="journal article" date="2019" name="Int. J. Syst. Evol. Microbiol.">
        <title>The Global Catalogue of Microorganisms (GCM) 10K type strain sequencing project: providing services to taxonomists for standard genome sequencing and annotation.</title>
        <authorList>
            <consortium name="The Broad Institute Genomics Platform"/>
            <consortium name="The Broad Institute Genome Sequencing Center for Infectious Disease"/>
            <person name="Wu L."/>
            <person name="Ma J."/>
        </authorList>
    </citation>
    <scope>NUCLEOTIDE SEQUENCE [LARGE SCALE GENOMIC DNA]</scope>
    <source>
        <strain evidence="3">JCM 1407</strain>
    </source>
</reference>
<sequence length="520" mass="59251">MDLNLVRENIECEQLLGESFVNTPMKGEYVIPDTHPDVYKVIMLDTKPSITTKKIVQDKVYVEGLIDYNILYLTKEEDEDVLYNTTYTGKFSNDIQISGAEDNMVCEAECFVEDMECKVVNERKVSVEGVVRLKAEVYKDYNFEVVKDVDDMKDIQMLRNPTSVDKIVGTATGELIAKSNIKISTDKPEVGSIIKRNISINKRKVEVLEDKINVEAFANIELAYRGKDTRDICCLNDEVFINKEIDLEGANSFMDSYTDFEIDGVEIEVKEDDLGENRVVDVEALVKSNTKVMYKKEIEVIEDMYCPEAMLDIKKKDYELNVMHGQTEKEHIVKNNIEIDSTMPKVKEILMTNGKVCVTDKKLVEDKVMVEGVLNVEVMYKTTDDKEYIYTLKDNIPFDCSIDMPGCKIDMECIVKANLDNIETSMEANTIAVKGIVDLYGRVNYNVHKEFLIGVEPIEDSKPEKKASITIYVVQQGDTLWKIAKRYYTTIENLMSINEIENADVIKPGQKLIIPGKAII</sequence>
<dbReference type="SUPFAM" id="SSF54106">
    <property type="entry name" value="LysM domain"/>
    <property type="match status" value="1"/>
</dbReference>
<gene>
    <name evidence="2" type="ORF">GCM10008906_28670</name>
</gene>
<dbReference type="RefSeq" id="WP_343762565.1">
    <property type="nucleotide sequence ID" value="NZ_BAAACG010000013.1"/>
</dbReference>
<evidence type="ECO:0000313" key="3">
    <source>
        <dbReference type="Proteomes" id="UP001501510"/>
    </source>
</evidence>
<dbReference type="InterPro" id="IPR036779">
    <property type="entry name" value="LysM_dom_sf"/>
</dbReference>
<evidence type="ECO:0000313" key="2">
    <source>
        <dbReference type="EMBL" id="GAA0744138.1"/>
    </source>
</evidence>
<dbReference type="Proteomes" id="UP001501510">
    <property type="component" value="Unassembled WGS sequence"/>
</dbReference>
<dbReference type="Pfam" id="PF12673">
    <property type="entry name" value="SipL"/>
    <property type="match status" value="3"/>
</dbReference>
<keyword evidence="3" id="KW-1185">Reference proteome</keyword>
<dbReference type="PANTHER" id="PTHR33734">
    <property type="entry name" value="LYSM DOMAIN-CONTAINING GPI-ANCHORED PROTEIN 2"/>
    <property type="match status" value="1"/>
</dbReference>
<dbReference type="InterPro" id="IPR018392">
    <property type="entry name" value="LysM"/>
</dbReference>
<feature type="domain" description="LysM" evidence="1">
    <location>
        <begin position="470"/>
        <end position="514"/>
    </location>
</feature>
<protein>
    <submittedName>
        <fullName evidence="2">DUF3794 domain-containing protein</fullName>
    </submittedName>
</protein>
<comment type="caution">
    <text evidence="2">The sequence shown here is derived from an EMBL/GenBank/DDBJ whole genome shotgun (WGS) entry which is preliminary data.</text>
</comment>
<dbReference type="CDD" id="cd00118">
    <property type="entry name" value="LysM"/>
    <property type="match status" value="1"/>
</dbReference>
<dbReference type="Pfam" id="PF01476">
    <property type="entry name" value="LysM"/>
    <property type="match status" value="1"/>
</dbReference>
<accession>A0ABP3V012</accession>
<name>A0ABP3V012_9CLOT</name>